<gene>
    <name evidence="1" type="ORF">H103_04770</name>
</gene>
<dbReference type="HOGENOM" id="CLU_1972062_0_0_1"/>
<organism evidence="1">
    <name type="scientific">Trichophyton rubrum CBS 288.86</name>
    <dbReference type="NCBI Taxonomy" id="1215330"/>
    <lineage>
        <taxon>Eukaryota</taxon>
        <taxon>Fungi</taxon>
        <taxon>Dikarya</taxon>
        <taxon>Ascomycota</taxon>
        <taxon>Pezizomycotina</taxon>
        <taxon>Eurotiomycetes</taxon>
        <taxon>Eurotiomycetidae</taxon>
        <taxon>Onygenales</taxon>
        <taxon>Arthrodermataceae</taxon>
        <taxon>Trichophyton</taxon>
    </lineage>
</organism>
<dbReference type="AlphaFoldDB" id="A0A022W1T5"/>
<dbReference type="Proteomes" id="UP000023758">
    <property type="component" value="Unassembled WGS sequence"/>
</dbReference>
<proteinExistence type="predicted"/>
<reference evidence="1" key="1">
    <citation type="submission" date="2014-02" db="EMBL/GenBank/DDBJ databases">
        <title>The Genome Sequence of Trichophyton rubrum (morphotype fischeri) CBS 288.86.</title>
        <authorList>
            <consortium name="The Broad Institute Genomics Platform"/>
            <person name="Cuomo C.A."/>
            <person name="White T.C."/>
            <person name="Graser Y."/>
            <person name="Martinez-Rossi N."/>
            <person name="Heitman J."/>
            <person name="Young S.K."/>
            <person name="Zeng Q."/>
            <person name="Gargeya S."/>
            <person name="Abouelleil A."/>
            <person name="Alvarado L."/>
            <person name="Chapman S.B."/>
            <person name="Gainer-Dewar J."/>
            <person name="Goldberg J."/>
            <person name="Griggs A."/>
            <person name="Gujja S."/>
            <person name="Hansen M."/>
            <person name="Howarth C."/>
            <person name="Imamovic A."/>
            <person name="Larimer J."/>
            <person name="Martinez D."/>
            <person name="Murphy C."/>
            <person name="Pearson M.D."/>
            <person name="Persinoti G."/>
            <person name="Poon T."/>
            <person name="Priest M."/>
            <person name="Roberts A.D."/>
            <person name="Saif S."/>
            <person name="Shea T.D."/>
            <person name="Sykes S.N."/>
            <person name="Wortman J."/>
            <person name="Nusbaum C."/>
            <person name="Birren B."/>
        </authorList>
    </citation>
    <scope>NUCLEOTIDE SEQUENCE [LARGE SCALE GENOMIC DNA]</scope>
    <source>
        <strain evidence="1">CBS 288.86</strain>
    </source>
</reference>
<sequence length="133" mass="14890">MVPRRRMDIESWDNYVVTSHGASGRLSQVFERLPLGASAGELASAGQTLKVLLAEDFQHSEVEFQPCSPPGFELELLSEQVQDNMEDGSFKVERSDYDMLSRETNWVPGRVSGLCRYNVGPLVDFCDQLLHPA</sequence>
<accession>A0A022W1T5</accession>
<protein>
    <submittedName>
        <fullName evidence="1">Uncharacterized protein</fullName>
    </submittedName>
</protein>
<dbReference type="EMBL" id="KK207857">
    <property type="protein sequence ID" value="EZF52038.1"/>
    <property type="molecule type" value="Genomic_DNA"/>
</dbReference>
<name>A0A022W1T5_TRIRU</name>
<evidence type="ECO:0000313" key="1">
    <source>
        <dbReference type="EMBL" id="EZF52038.1"/>
    </source>
</evidence>